<organism evidence="3 4">
    <name type="scientific">Ceratodon purpureus</name>
    <name type="common">Fire moss</name>
    <name type="synonym">Dicranum purpureum</name>
    <dbReference type="NCBI Taxonomy" id="3225"/>
    <lineage>
        <taxon>Eukaryota</taxon>
        <taxon>Viridiplantae</taxon>
        <taxon>Streptophyta</taxon>
        <taxon>Embryophyta</taxon>
        <taxon>Bryophyta</taxon>
        <taxon>Bryophytina</taxon>
        <taxon>Bryopsida</taxon>
        <taxon>Dicranidae</taxon>
        <taxon>Pseudoditrichales</taxon>
        <taxon>Ditrichaceae</taxon>
        <taxon>Ceratodon</taxon>
    </lineage>
</organism>
<accession>A0A8T0IWK4</accession>
<dbReference type="GO" id="GO:0005525">
    <property type="term" value="F:GTP binding"/>
    <property type="evidence" value="ECO:0007669"/>
    <property type="project" value="InterPro"/>
</dbReference>
<dbReference type="Proteomes" id="UP000822688">
    <property type="component" value="Chromosome 2"/>
</dbReference>
<dbReference type="EMBL" id="CM026422">
    <property type="protein sequence ID" value="KAG0587040.1"/>
    <property type="molecule type" value="Genomic_DNA"/>
</dbReference>
<comment type="caution">
    <text evidence="3">The sequence shown here is derived from an EMBL/GenBank/DDBJ whole genome shotgun (WGS) entry which is preliminary data.</text>
</comment>
<reference evidence="3" key="1">
    <citation type="submission" date="2020-06" db="EMBL/GenBank/DDBJ databases">
        <title>WGS assembly of Ceratodon purpureus strain R40.</title>
        <authorList>
            <person name="Carey S.B."/>
            <person name="Jenkins J."/>
            <person name="Shu S."/>
            <person name="Lovell J.T."/>
            <person name="Sreedasyam A."/>
            <person name="Maumus F."/>
            <person name="Tiley G.P."/>
            <person name="Fernandez-Pozo N."/>
            <person name="Barry K."/>
            <person name="Chen C."/>
            <person name="Wang M."/>
            <person name="Lipzen A."/>
            <person name="Daum C."/>
            <person name="Saski C.A."/>
            <person name="Payton A.C."/>
            <person name="Mcbreen J.C."/>
            <person name="Conrad R.E."/>
            <person name="Kollar L.M."/>
            <person name="Olsson S."/>
            <person name="Huttunen S."/>
            <person name="Landis J.B."/>
            <person name="Wickett N.J."/>
            <person name="Johnson M.G."/>
            <person name="Rensing S.A."/>
            <person name="Grimwood J."/>
            <person name="Schmutz J."/>
            <person name="Mcdaniel S.F."/>
        </authorList>
    </citation>
    <scope>NUCLEOTIDE SEQUENCE</scope>
    <source>
        <strain evidence="3">R40</strain>
    </source>
</reference>
<dbReference type="EMBL" id="CM026422">
    <property type="protein sequence ID" value="KAG0587041.1"/>
    <property type="molecule type" value="Genomic_DNA"/>
</dbReference>
<dbReference type="Pfam" id="PF04548">
    <property type="entry name" value="AIG1"/>
    <property type="match status" value="1"/>
</dbReference>
<evidence type="ECO:0000313" key="4">
    <source>
        <dbReference type="Proteomes" id="UP000822688"/>
    </source>
</evidence>
<gene>
    <name evidence="3" type="ORF">KC19_2G136300</name>
</gene>
<evidence type="ECO:0000313" key="3">
    <source>
        <dbReference type="EMBL" id="KAG0587041.1"/>
    </source>
</evidence>
<dbReference type="Gene3D" id="3.40.50.300">
    <property type="entry name" value="P-loop containing nucleotide triphosphate hydrolases"/>
    <property type="match status" value="1"/>
</dbReference>
<name>A0A8T0IWK4_CERPU</name>
<protein>
    <recommendedName>
        <fullName evidence="2">AIG1-type G domain-containing protein</fullName>
    </recommendedName>
</protein>
<dbReference type="InterPro" id="IPR006703">
    <property type="entry name" value="G_AIG1"/>
</dbReference>
<evidence type="ECO:0000259" key="2">
    <source>
        <dbReference type="Pfam" id="PF04548"/>
    </source>
</evidence>
<dbReference type="AlphaFoldDB" id="A0A8T0IWK4"/>
<feature type="domain" description="AIG1-type G" evidence="2">
    <location>
        <begin position="166"/>
        <end position="307"/>
    </location>
</feature>
<sequence length="418" mass="46350">MILVIGNGPSESSTDGTYWGSVAAALQERGHDVKLTTDLVELKSDRPLETARRWISRNSLRRMAGQGVKIICAMGTEGQNDLFWWSSVMKLVFEGGYRAVAAVLQVESLRSCDFFRHVVVVRETKEDASAPYLDLLINDRLEPFTIPFSQQDKAMRKLTHAWSSEKVILFGRTGSGKSTTAQMLTKGHLDPDATIFKADSSARGVTSEIERADGRGWHVTDTPGFGETKSGTVSSKQATDIITKFIGNIGGNYSHYVYVVKKDRVDTFDERLWKFYKKVFVGAETNFSVVVTGCEQPLSTEDEDHLKKAFAGCNTITGVNFPPTNTDDAELEEDHKEERAESLVELEDAFARLGVSERSCDEGLYSKETLKIEKSCGRSLFGTVGGDLIHYLIARPIAAVGRSLHKSEIDEEFILLPQ</sequence>
<dbReference type="SUPFAM" id="SSF52540">
    <property type="entry name" value="P-loop containing nucleoside triphosphate hydrolases"/>
    <property type="match status" value="1"/>
</dbReference>
<keyword evidence="1" id="KW-0547">Nucleotide-binding</keyword>
<keyword evidence="4" id="KW-1185">Reference proteome</keyword>
<evidence type="ECO:0000256" key="1">
    <source>
        <dbReference type="ARBA" id="ARBA00022741"/>
    </source>
</evidence>
<dbReference type="InterPro" id="IPR027417">
    <property type="entry name" value="P-loop_NTPase"/>
</dbReference>
<proteinExistence type="predicted"/>